<evidence type="ECO:0000313" key="3">
    <source>
        <dbReference type="Proteomes" id="UP000594873"/>
    </source>
</evidence>
<dbReference type="PANTHER" id="PTHR40590">
    <property type="entry name" value="CYTOPLASMIC PROTEIN-RELATED"/>
    <property type="match status" value="1"/>
</dbReference>
<gene>
    <name evidence="2" type="ORF">IC614_06865</name>
</gene>
<dbReference type="Pfam" id="PF01963">
    <property type="entry name" value="TraB_PrgY_gumN"/>
    <property type="match status" value="1"/>
</dbReference>
<keyword evidence="3" id="KW-1185">Reference proteome</keyword>
<dbReference type="AlphaFoldDB" id="A0A7T2GI25"/>
<dbReference type="RefSeq" id="WP_200970625.1">
    <property type="nucleotide sequence ID" value="NZ_CP065592.1"/>
</dbReference>
<dbReference type="InterPro" id="IPR002816">
    <property type="entry name" value="TraB/PrgY/GumN_fam"/>
</dbReference>
<dbReference type="Proteomes" id="UP000594873">
    <property type="component" value="Chromosome"/>
</dbReference>
<proteinExistence type="predicted"/>
<dbReference type="PANTHER" id="PTHR40590:SF1">
    <property type="entry name" value="CYTOPLASMIC PROTEIN"/>
    <property type="match status" value="1"/>
</dbReference>
<dbReference type="InterPro" id="IPR047111">
    <property type="entry name" value="YbaP-like"/>
</dbReference>
<name>A0A7T2GI25_9SPHN</name>
<sequence length="284" mass="30298">MKIKMSVAAILTAITTPALSAPALWSVSDSDSTIYMFGTSHGVRPDAQWQTPALVAAIAASNTLWLEIKELNPSAAAPLVQSLGLDTAKPLSSKLSPDTNEKLKAFVTQNGLPAAQIEMMKPWLAAATVGRVAGAKAGLDFKAGADLIIKDKAEAEGDKIDGFDSVEQQVRYLADLPETDQIAFLESALDRAADNKAVMVVADAWEKGDVETIDTLLNKEVKSKSKLLYDRLIVQRNRRYADSIKALLNGAETHFVAIGAAHLVGADSIQNMLAGSGITIKRVQ</sequence>
<reference evidence="2 3" key="1">
    <citation type="submission" date="2020-11" db="EMBL/GenBank/DDBJ databases">
        <title>Genome seq and assembly of Sphingosinicella sp.</title>
        <authorList>
            <person name="Chhetri G."/>
        </authorList>
    </citation>
    <scope>NUCLEOTIDE SEQUENCE [LARGE SCALE GENOMIC DNA]</scope>
    <source>
        <strain evidence="2 3">UDD2</strain>
    </source>
</reference>
<feature type="signal peptide" evidence="1">
    <location>
        <begin position="1"/>
        <end position="20"/>
    </location>
</feature>
<organism evidence="2 3">
    <name type="scientific">Allosphingosinicella flava</name>
    <dbReference type="NCBI Taxonomy" id="2771430"/>
    <lineage>
        <taxon>Bacteria</taxon>
        <taxon>Pseudomonadati</taxon>
        <taxon>Pseudomonadota</taxon>
        <taxon>Alphaproteobacteria</taxon>
        <taxon>Sphingomonadales</taxon>
        <taxon>Sphingomonadaceae</taxon>
        <taxon>Allosphingosinicella</taxon>
    </lineage>
</organism>
<dbReference type="KEGG" id="sflv:IC614_06865"/>
<evidence type="ECO:0000256" key="1">
    <source>
        <dbReference type="SAM" id="SignalP"/>
    </source>
</evidence>
<evidence type="ECO:0000313" key="2">
    <source>
        <dbReference type="EMBL" id="QPQ54092.1"/>
    </source>
</evidence>
<feature type="chain" id="PRO_5032326309" evidence="1">
    <location>
        <begin position="21"/>
        <end position="284"/>
    </location>
</feature>
<dbReference type="EMBL" id="CP065592">
    <property type="protein sequence ID" value="QPQ54092.1"/>
    <property type="molecule type" value="Genomic_DNA"/>
</dbReference>
<protein>
    <submittedName>
        <fullName evidence="2">TraB/GumN family protein</fullName>
    </submittedName>
</protein>
<dbReference type="CDD" id="cd14789">
    <property type="entry name" value="Tiki"/>
    <property type="match status" value="1"/>
</dbReference>
<accession>A0A7T2GI25</accession>
<keyword evidence="1" id="KW-0732">Signal</keyword>